<sequence length="153" mass="17960">MSLRPRLPCRSLFLHARSIPSNPREEAWRQRRIPVNNATHPFPHSLALSSSRKPPKPRPVNDPDPDNTIPSVNLFKILRQSRPLVRYTVYAGLGLMASAETTFWVKVIQHKYFPTSDTDSEDFFAEVGRRVQRYRQKWLGFYRDYYSKTLWGL</sequence>
<evidence type="ECO:0000313" key="3">
    <source>
        <dbReference type="Proteomes" id="UP000799444"/>
    </source>
</evidence>
<accession>A0A9P4QL87</accession>
<evidence type="ECO:0000256" key="1">
    <source>
        <dbReference type="SAM" id="MobiDB-lite"/>
    </source>
</evidence>
<dbReference type="OrthoDB" id="3797897at2759"/>
<dbReference type="EMBL" id="ML996246">
    <property type="protein sequence ID" value="KAF2729408.1"/>
    <property type="molecule type" value="Genomic_DNA"/>
</dbReference>
<organism evidence="2 3">
    <name type="scientific">Polyplosphaeria fusca</name>
    <dbReference type="NCBI Taxonomy" id="682080"/>
    <lineage>
        <taxon>Eukaryota</taxon>
        <taxon>Fungi</taxon>
        <taxon>Dikarya</taxon>
        <taxon>Ascomycota</taxon>
        <taxon>Pezizomycotina</taxon>
        <taxon>Dothideomycetes</taxon>
        <taxon>Pleosporomycetidae</taxon>
        <taxon>Pleosporales</taxon>
        <taxon>Tetraplosphaeriaceae</taxon>
        <taxon>Polyplosphaeria</taxon>
    </lineage>
</organism>
<gene>
    <name evidence="2" type="ORF">EJ04DRAFT_568676</name>
</gene>
<keyword evidence="3" id="KW-1185">Reference proteome</keyword>
<comment type="caution">
    <text evidence="2">The sequence shown here is derived from an EMBL/GenBank/DDBJ whole genome shotgun (WGS) entry which is preliminary data.</text>
</comment>
<dbReference type="AlphaFoldDB" id="A0A9P4QL87"/>
<proteinExistence type="predicted"/>
<reference evidence="2" key="1">
    <citation type="journal article" date="2020" name="Stud. Mycol.">
        <title>101 Dothideomycetes genomes: a test case for predicting lifestyles and emergence of pathogens.</title>
        <authorList>
            <person name="Haridas S."/>
            <person name="Albert R."/>
            <person name="Binder M."/>
            <person name="Bloem J."/>
            <person name="Labutti K."/>
            <person name="Salamov A."/>
            <person name="Andreopoulos B."/>
            <person name="Baker S."/>
            <person name="Barry K."/>
            <person name="Bills G."/>
            <person name="Bluhm B."/>
            <person name="Cannon C."/>
            <person name="Castanera R."/>
            <person name="Culley D."/>
            <person name="Daum C."/>
            <person name="Ezra D."/>
            <person name="Gonzalez J."/>
            <person name="Henrissat B."/>
            <person name="Kuo A."/>
            <person name="Liang C."/>
            <person name="Lipzen A."/>
            <person name="Lutzoni F."/>
            <person name="Magnuson J."/>
            <person name="Mondo S."/>
            <person name="Nolan M."/>
            <person name="Ohm R."/>
            <person name="Pangilinan J."/>
            <person name="Park H.-J."/>
            <person name="Ramirez L."/>
            <person name="Alfaro M."/>
            <person name="Sun H."/>
            <person name="Tritt A."/>
            <person name="Yoshinaga Y."/>
            <person name="Zwiers L.-H."/>
            <person name="Turgeon B."/>
            <person name="Goodwin S."/>
            <person name="Spatafora J."/>
            <person name="Crous P."/>
            <person name="Grigoriev I."/>
        </authorList>
    </citation>
    <scope>NUCLEOTIDE SEQUENCE</scope>
    <source>
        <strain evidence="2">CBS 125425</strain>
    </source>
</reference>
<evidence type="ECO:0000313" key="2">
    <source>
        <dbReference type="EMBL" id="KAF2729408.1"/>
    </source>
</evidence>
<feature type="region of interest" description="Disordered" evidence="1">
    <location>
        <begin position="37"/>
        <end position="67"/>
    </location>
</feature>
<protein>
    <submittedName>
        <fullName evidence="2">Uncharacterized protein</fullName>
    </submittedName>
</protein>
<dbReference type="Proteomes" id="UP000799444">
    <property type="component" value="Unassembled WGS sequence"/>
</dbReference>
<name>A0A9P4QL87_9PLEO</name>